<dbReference type="Proteomes" id="UP000738349">
    <property type="component" value="Unassembled WGS sequence"/>
</dbReference>
<proteinExistence type="predicted"/>
<feature type="region of interest" description="Disordered" evidence="1">
    <location>
        <begin position="79"/>
        <end position="172"/>
    </location>
</feature>
<protein>
    <submittedName>
        <fullName evidence="2">Uncharacterized protein</fullName>
    </submittedName>
</protein>
<dbReference type="AlphaFoldDB" id="A0A9P9E8J4"/>
<gene>
    <name evidence="2" type="ORF">EDB81DRAFT_805175</name>
</gene>
<dbReference type="EMBL" id="JAGMUV010000015">
    <property type="protein sequence ID" value="KAH7133830.1"/>
    <property type="molecule type" value="Genomic_DNA"/>
</dbReference>
<feature type="compositionally biased region" description="Polar residues" evidence="1">
    <location>
        <begin position="123"/>
        <end position="137"/>
    </location>
</feature>
<comment type="caution">
    <text evidence="2">The sequence shown here is derived from an EMBL/GenBank/DDBJ whole genome shotgun (WGS) entry which is preliminary data.</text>
</comment>
<feature type="compositionally biased region" description="Polar residues" evidence="1">
    <location>
        <begin position="89"/>
        <end position="113"/>
    </location>
</feature>
<sequence>MRLLKTNSLALHHYPQPTDCPAHVVLIYYLKHGELAGLYGLYSQNLTPESQRARCNMIREACLDVESLETWIKQETDILHPNVSPKNPRMSTNDTEPSSSSSTMQGSNPLYNSQHKDLKEMCENSTESPCSSRSQAPGINVNWEIGRDNGPSSTSDLNMNNSNSSSSSGEDANSSFDNALVFYPLERHGLCCFSKWIGSELTRKSPNRKRSVSPPMRKRIKTETFEDYSEVEFITDPADMEAVLVDAPKIKATLWACPFQLQMPQKYWPCLKEGGFANLESLIQHLEAAHRLPHYCPICHQTFTTAGECEEHIVEGSCDLAAETEMEGITEFQIGQLSEPLYALQPMAAQWLAVWRTLFDTAKKPVKPCSCSVIEIFVRLLRQYWSREGMGIILSFLDGESIQGKVVDGNTQELVTLNDEVLDKMVERLLHLSLPRMDRSWESKSRNELLKVLHCILSGNTQSGSSSPSSSLRC</sequence>
<feature type="compositionally biased region" description="Low complexity" evidence="1">
    <location>
        <begin position="152"/>
        <end position="172"/>
    </location>
</feature>
<evidence type="ECO:0000256" key="1">
    <source>
        <dbReference type="SAM" id="MobiDB-lite"/>
    </source>
</evidence>
<evidence type="ECO:0000313" key="3">
    <source>
        <dbReference type="Proteomes" id="UP000738349"/>
    </source>
</evidence>
<reference evidence="2" key="1">
    <citation type="journal article" date="2021" name="Nat. Commun.">
        <title>Genetic determinants of endophytism in the Arabidopsis root mycobiome.</title>
        <authorList>
            <person name="Mesny F."/>
            <person name="Miyauchi S."/>
            <person name="Thiergart T."/>
            <person name="Pickel B."/>
            <person name="Atanasova L."/>
            <person name="Karlsson M."/>
            <person name="Huettel B."/>
            <person name="Barry K.W."/>
            <person name="Haridas S."/>
            <person name="Chen C."/>
            <person name="Bauer D."/>
            <person name="Andreopoulos W."/>
            <person name="Pangilinan J."/>
            <person name="LaButti K."/>
            <person name="Riley R."/>
            <person name="Lipzen A."/>
            <person name="Clum A."/>
            <person name="Drula E."/>
            <person name="Henrissat B."/>
            <person name="Kohler A."/>
            <person name="Grigoriev I.V."/>
            <person name="Martin F.M."/>
            <person name="Hacquard S."/>
        </authorList>
    </citation>
    <scope>NUCLEOTIDE SEQUENCE</scope>
    <source>
        <strain evidence="2">MPI-CAGE-AT-0147</strain>
    </source>
</reference>
<evidence type="ECO:0000313" key="2">
    <source>
        <dbReference type="EMBL" id="KAH7133830.1"/>
    </source>
</evidence>
<accession>A0A9P9E8J4</accession>
<dbReference type="OrthoDB" id="5241264at2759"/>
<organism evidence="2 3">
    <name type="scientific">Dactylonectria macrodidyma</name>
    <dbReference type="NCBI Taxonomy" id="307937"/>
    <lineage>
        <taxon>Eukaryota</taxon>
        <taxon>Fungi</taxon>
        <taxon>Dikarya</taxon>
        <taxon>Ascomycota</taxon>
        <taxon>Pezizomycotina</taxon>
        <taxon>Sordariomycetes</taxon>
        <taxon>Hypocreomycetidae</taxon>
        <taxon>Hypocreales</taxon>
        <taxon>Nectriaceae</taxon>
        <taxon>Dactylonectria</taxon>
    </lineage>
</organism>
<name>A0A9P9E8J4_9HYPO</name>
<keyword evidence="3" id="KW-1185">Reference proteome</keyword>